<name>A0A1I0RKM1_9RHOB</name>
<keyword evidence="3" id="KW-1185">Reference proteome</keyword>
<protein>
    <submittedName>
        <fullName evidence="2">Intrinsic membrane protein PufX</fullName>
    </submittedName>
</protein>
<dbReference type="Pfam" id="PF11511">
    <property type="entry name" value="RhodobacterPufX"/>
    <property type="match status" value="1"/>
</dbReference>
<sequence>MSENTDYLGVEGRSRLYGDVLLLMLKGAGYACAFCLIVWFVMAVIIGIGRALPAESRDTPDPINRSSIELVQKTYFV</sequence>
<dbReference type="EMBL" id="FOIZ01000002">
    <property type="protein sequence ID" value="SEW41527.1"/>
    <property type="molecule type" value="Genomic_DNA"/>
</dbReference>
<feature type="transmembrane region" description="Helical" evidence="1">
    <location>
        <begin position="20"/>
        <end position="48"/>
    </location>
</feature>
<dbReference type="STRING" id="364200.SAMN04488515_2840"/>
<evidence type="ECO:0000313" key="3">
    <source>
        <dbReference type="Proteomes" id="UP000199167"/>
    </source>
</evidence>
<dbReference type="InterPro" id="IPR020169">
    <property type="entry name" value="Intrinsic_membrane_PufX"/>
</dbReference>
<evidence type="ECO:0000313" key="2">
    <source>
        <dbReference type="EMBL" id="SEW41527.1"/>
    </source>
</evidence>
<dbReference type="RefSeq" id="WP_089996086.1">
    <property type="nucleotide sequence ID" value="NZ_FOIZ01000002.1"/>
</dbReference>
<gene>
    <name evidence="2" type="ORF">SAMN04488515_2840</name>
</gene>
<reference evidence="2 3" key="1">
    <citation type="submission" date="2016-10" db="EMBL/GenBank/DDBJ databases">
        <authorList>
            <person name="de Groot N.N."/>
        </authorList>
    </citation>
    <scope>NUCLEOTIDE SEQUENCE [LARGE SCALE GENOMIC DNA]</scope>
    <source>
        <strain evidence="2 3">DSM 17925</strain>
    </source>
</reference>
<dbReference type="Proteomes" id="UP000199167">
    <property type="component" value="Unassembled WGS sequence"/>
</dbReference>
<evidence type="ECO:0000256" key="1">
    <source>
        <dbReference type="SAM" id="Phobius"/>
    </source>
</evidence>
<keyword evidence="1" id="KW-0812">Transmembrane</keyword>
<dbReference type="Gene3D" id="1.20.5.920">
    <property type="entry name" value="rhodobacter sphaeroides pufx membrane protein"/>
    <property type="match status" value="1"/>
</dbReference>
<dbReference type="AlphaFoldDB" id="A0A1I0RKM1"/>
<organism evidence="2 3">
    <name type="scientific">Cognatiyoonia koreensis</name>
    <dbReference type="NCBI Taxonomy" id="364200"/>
    <lineage>
        <taxon>Bacteria</taxon>
        <taxon>Pseudomonadati</taxon>
        <taxon>Pseudomonadota</taxon>
        <taxon>Alphaproteobacteria</taxon>
        <taxon>Rhodobacterales</taxon>
        <taxon>Paracoccaceae</taxon>
        <taxon>Cognatiyoonia</taxon>
    </lineage>
</organism>
<accession>A0A1I0RKM1</accession>
<keyword evidence="1" id="KW-1133">Transmembrane helix</keyword>
<proteinExistence type="predicted"/>
<keyword evidence="1" id="KW-0472">Membrane</keyword>
<dbReference type="OrthoDB" id="7691147at2"/>